<dbReference type="GO" id="GO:0046677">
    <property type="term" value="P:response to antibiotic"/>
    <property type="evidence" value="ECO:0007669"/>
    <property type="project" value="TreeGrafter"/>
</dbReference>
<evidence type="ECO:0000259" key="1">
    <source>
        <dbReference type="Pfam" id="PF25989"/>
    </source>
</evidence>
<protein>
    <submittedName>
        <fullName evidence="2">Efflux pump periplasmic linker BepF</fullName>
    </submittedName>
</protein>
<organism evidence="2">
    <name type="scientific">bioreactor metagenome</name>
    <dbReference type="NCBI Taxonomy" id="1076179"/>
    <lineage>
        <taxon>unclassified sequences</taxon>
        <taxon>metagenomes</taxon>
        <taxon>ecological metagenomes</taxon>
    </lineage>
</organism>
<dbReference type="GO" id="GO:0005886">
    <property type="term" value="C:plasma membrane"/>
    <property type="evidence" value="ECO:0007669"/>
    <property type="project" value="TreeGrafter"/>
</dbReference>
<name>A0A645JDU0_9ZZZZ</name>
<dbReference type="PANTHER" id="PTHR30158:SF24">
    <property type="entry name" value="HLYD FAMILY SECRETION PROTEIN"/>
    <property type="match status" value="1"/>
</dbReference>
<sequence>MQNDDQKLIPGGFVSVTLSEKNPRMLPVVPLSAIMTDQKGSYVYKLLKGNIADRVDVVLGPLSGERQFIEEGLAKGDRVIVTGTHKVFPKSVVDAHLSKEAK</sequence>
<reference evidence="2" key="1">
    <citation type="submission" date="2019-08" db="EMBL/GenBank/DDBJ databases">
        <authorList>
            <person name="Kucharzyk K."/>
            <person name="Murdoch R.W."/>
            <person name="Higgins S."/>
            <person name="Loffler F."/>
        </authorList>
    </citation>
    <scope>NUCLEOTIDE SEQUENCE</scope>
</reference>
<proteinExistence type="predicted"/>
<dbReference type="InterPro" id="IPR058637">
    <property type="entry name" value="YknX-like_C"/>
</dbReference>
<gene>
    <name evidence="2" type="primary">bepF_14</name>
    <name evidence="2" type="ORF">SDC9_206291</name>
</gene>
<accession>A0A645JDU0</accession>
<evidence type="ECO:0000313" key="2">
    <source>
        <dbReference type="EMBL" id="MPN58584.1"/>
    </source>
</evidence>
<dbReference type="Pfam" id="PF25989">
    <property type="entry name" value="YknX_C"/>
    <property type="match status" value="1"/>
</dbReference>
<comment type="caution">
    <text evidence="2">The sequence shown here is derived from an EMBL/GenBank/DDBJ whole genome shotgun (WGS) entry which is preliminary data.</text>
</comment>
<dbReference type="EMBL" id="VSSQ01131452">
    <property type="protein sequence ID" value="MPN58584.1"/>
    <property type="molecule type" value="Genomic_DNA"/>
</dbReference>
<dbReference type="Gene3D" id="2.40.420.20">
    <property type="match status" value="1"/>
</dbReference>
<feature type="domain" description="YknX-like C-terminal permuted SH3-like" evidence="1">
    <location>
        <begin position="28"/>
        <end position="87"/>
    </location>
</feature>
<dbReference type="PANTHER" id="PTHR30158">
    <property type="entry name" value="ACRA/E-RELATED COMPONENT OF DRUG EFFLUX TRANSPORTER"/>
    <property type="match status" value="1"/>
</dbReference>
<dbReference type="AlphaFoldDB" id="A0A645JDU0"/>